<dbReference type="InterPro" id="IPR025886">
    <property type="entry name" value="PP2-like"/>
</dbReference>
<dbReference type="SUPFAM" id="SSF81383">
    <property type="entry name" value="F-box domain"/>
    <property type="match status" value="1"/>
</dbReference>
<dbReference type="AlphaFoldDB" id="A0A6J1DZW7"/>
<name>A0A6J1DZW7_MOMCH</name>
<sequence>MDTINAISTPMLSGTIPSAFQGEVFPDLHLYRSTVGALQYVTIARPEIAYSVNKLCQFMRAPKLVHWQAVKKLLHYLRGTIDDGLLLSKPKDLQLQSYVDADWASDPDDRKSTSGTQKVFHAHSLLHLLSRNWNWNWNWKSSISNNSNSSTLLSSANTQIKFSFITLYGHGAAFAKHHTNNNHHFSSPSSSFLQDLPENCIWIILTKLDPPEICKLATLNRAFRAASSADFIWESKLPSNCTSLLRALLHPQFSLPNNKHIFAALTRPNLFDAGTKEFWLDKRSAKTFLSISSKALKITGIHDRRYWNYIPTHQSRFGSVAYLKQIWWVEIGGEVEFEFPPGGYSLYFRLHLGKPSPNKFGRRTADMEHVHGWDLKPVSFQLSVSSGHKATSECYLQQSGSWVFYHVGDFGVEAPNFTAHINFSMLQIDCTHTKGGLSVDSVFICPSEFKSLY</sequence>
<evidence type="ECO:0000259" key="1">
    <source>
        <dbReference type="PROSITE" id="PS50181"/>
    </source>
</evidence>
<dbReference type="Gene3D" id="1.20.1280.50">
    <property type="match status" value="1"/>
</dbReference>
<reference evidence="3" key="1">
    <citation type="submission" date="2025-08" db="UniProtKB">
        <authorList>
            <consortium name="RefSeq"/>
        </authorList>
    </citation>
    <scope>IDENTIFICATION</scope>
    <source>
        <strain evidence="3">OHB3-1</strain>
    </source>
</reference>
<dbReference type="OrthoDB" id="1931513at2759"/>
<dbReference type="Pfam" id="PF00646">
    <property type="entry name" value="F-box"/>
    <property type="match status" value="1"/>
</dbReference>
<dbReference type="Pfam" id="PF14299">
    <property type="entry name" value="PP2"/>
    <property type="match status" value="1"/>
</dbReference>
<dbReference type="InterPro" id="IPR036047">
    <property type="entry name" value="F-box-like_dom_sf"/>
</dbReference>
<dbReference type="CDD" id="cd22162">
    <property type="entry name" value="F-box_AtSKIP3-like"/>
    <property type="match status" value="1"/>
</dbReference>
<dbReference type="InterPro" id="IPR001810">
    <property type="entry name" value="F-box_dom"/>
</dbReference>
<dbReference type="PANTHER" id="PTHR31960:SF18">
    <property type="entry name" value="F-BOX PROTEIN PP2-A14"/>
    <property type="match status" value="1"/>
</dbReference>
<evidence type="ECO:0000313" key="2">
    <source>
        <dbReference type="Proteomes" id="UP000504603"/>
    </source>
</evidence>
<dbReference type="GeneID" id="111025061"/>
<dbReference type="Proteomes" id="UP000504603">
    <property type="component" value="Unplaced"/>
</dbReference>
<dbReference type="KEGG" id="mcha:111025061"/>
<gene>
    <name evidence="3" type="primary">LOC111025061</name>
</gene>
<dbReference type="PANTHER" id="PTHR31960">
    <property type="entry name" value="F-BOX PROTEIN PP2-A15"/>
    <property type="match status" value="1"/>
</dbReference>
<organism evidence="2 3">
    <name type="scientific">Momordica charantia</name>
    <name type="common">Bitter gourd</name>
    <name type="synonym">Balsam pear</name>
    <dbReference type="NCBI Taxonomy" id="3673"/>
    <lineage>
        <taxon>Eukaryota</taxon>
        <taxon>Viridiplantae</taxon>
        <taxon>Streptophyta</taxon>
        <taxon>Embryophyta</taxon>
        <taxon>Tracheophyta</taxon>
        <taxon>Spermatophyta</taxon>
        <taxon>Magnoliopsida</taxon>
        <taxon>eudicotyledons</taxon>
        <taxon>Gunneridae</taxon>
        <taxon>Pentapetalae</taxon>
        <taxon>rosids</taxon>
        <taxon>fabids</taxon>
        <taxon>Cucurbitales</taxon>
        <taxon>Cucurbitaceae</taxon>
        <taxon>Momordiceae</taxon>
        <taxon>Momordica</taxon>
    </lineage>
</organism>
<proteinExistence type="predicted"/>
<dbReference type="PROSITE" id="PS50181">
    <property type="entry name" value="FBOX"/>
    <property type="match status" value="1"/>
</dbReference>
<evidence type="ECO:0000313" key="3">
    <source>
        <dbReference type="RefSeq" id="XP_022158604.1"/>
    </source>
</evidence>
<dbReference type="RefSeq" id="XP_022158604.1">
    <property type="nucleotide sequence ID" value="XM_022302912.1"/>
</dbReference>
<accession>A0A6J1DZW7</accession>
<feature type="domain" description="F-box" evidence="1">
    <location>
        <begin position="190"/>
        <end position="236"/>
    </location>
</feature>
<keyword evidence="2" id="KW-1185">Reference proteome</keyword>
<protein>
    <submittedName>
        <fullName evidence="3">F-box protein PP2-A13-like</fullName>
    </submittedName>
</protein>